<dbReference type="EMBL" id="UHID01000007">
    <property type="protein sequence ID" value="SUP60415.1"/>
    <property type="molecule type" value="Genomic_DNA"/>
</dbReference>
<evidence type="ECO:0000313" key="2">
    <source>
        <dbReference type="EMBL" id="SUP60415.1"/>
    </source>
</evidence>
<dbReference type="Proteomes" id="UP000254150">
    <property type="component" value="Unassembled WGS sequence"/>
</dbReference>
<proteinExistence type="predicted"/>
<organism evidence="2 3">
    <name type="scientific">Streptomyces griseus</name>
    <dbReference type="NCBI Taxonomy" id="1911"/>
    <lineage>
        <taxon>Bacteria</taxon>
        <taxon>Bacillati</taxon>
        <taxon>Actinomycetota</taxon>
        <taxon>Actinomycetes</taxon>
        <taxon>Kitasatosporales</taxon>
        <taxon>Streptomycetaceae</taxon>
        <taxon>Streptomyces</taxon>
    </lineage>
</organism>
<feature type="region of interest" description="Disordered" evidence="1">
    <location>
        <begin position="1"/>
        <end position="26"/>
    </location>
</feature>
<gene>
    <name evidence="2" type="ORF">NCTC7807_04483</name>
</gene>
<accession>A0A380P5N2</accession>
<evidence type="ECO:0000256" key="1">
    <source>
        <dbReference type="SAM" id="MobiDB-lite"/>
    </source>
</evidence>
<evidence type="ECO:0000313" key="3">
    <source>
        <dbReference type="Proteomes" id="UP000254150"/>
    </source>
</evidence>
<dbReference type="AlphaFoldDB" id="A0A380P5N2"/>
<feature type="compositionally biased region" description="Low complexity" evidence="1">
    <location>
        <begin position="1"/>
        <end position="22"/>
    </location>
</feature>
<sequence length="63" mass="6187">MSGTAGSTGLTGLTARGSSLTGVPTELASGHGRAVLAPAVRQCSPPLRRWSAPPGVFLAPDGS</sequence>
<protein>
    <submittedName>
        <fullName evidence="2">Uncharacterized protein</fullName>
    </submittedName>
</protein>
<name>A0A380P5N2_STRGR</name>
<dbReference type="RefSeq" id="WP_115069322.1">
    <property type="nucleotide sequence ID" value="NZ_UHID01000007.1"/>
</dbReference>
<reference evidence="2 3" key="1">
    <citation type="submission" date="2018-06" db="EMBL/GenBank/DDBJ databases">
        <authorList>
            <consortium name="Pathogen Informatics"/>
            <person name="Doyle S."/>
        </authorList>
    </citation>
    <scope>NUCLEOTIDE SEQUENCE [LARGE SCALE GENOMIC DNA]</scope>
    <source>
        <strain evidence="2 3">NCTC7807</strain>
    </source>
</reference>